<evidence type="ECO:0000313" key="2">
    <source>
        <dbReference type="EMBL" id="CAA9516768.1"/>
    </source>
</evidence>
<keyword evidence="2" id="KW-0378">Hydrolase</keyword>
<sequence>AAHPHGHRARRARRALVRHLQPPAQRADRLPRSADRRPGRQRRGRAAAAPRGDRPGPRDLDVHQQPRRRRLQRPGDPRHDALHQARRRDRLLRHRDVGGIVDPLVGYAGQALGAAQRADPQPPAVGRLPGPADRHRDPRARGARAARAPREDLLREHRPAGRRDPPRHGARPLLHARGGQGLRPHRPHHERPGGARPGV</sequence>
<dbReference type="GO" id="GO:0004252">
    <property type="term" value="F:serine-type endopeptidase activity"/>
    <property type="evidence" value="ECO:0007669"/>
    <property type="project" value="UniProtKB-EC"/>
</dbReference>
<proteinExistence type="predicted"/>
<dbReference type="GO" id="GO:0006508">
    <property type="term" value="P:proteolysis"/>
    <property type="evidence" value="ECO:0007669"/>
    <property type="project" value="UniProtKB-KW"/>
</dbReference>
<feature type="region of interest" description="Disordered" evidence="1">
    <location>
        <begin position="113"/>
        <end position="199"/>
    </location>
</feature>
<name>A0A6J4T9L0_9ACTN</name>
<gene>
    <name evidence="2" type="ORF">AVDCRST_MAG85-2662</name>
</gene>
<organism evidence="2">
    <name type="scientific">uncultured Solirubrobacteraceae bacterium</name>
    <dbReference type="NCBI Taxonomy" id="1162706"/>
    <lineage>
        <taxon>Bacteria</taxon>
        <taxon>Bacillati</taxon>
        <taxon>Actinomycetota</taxon>
        <taxon>Thermoleophilia</taxon>
        <taxon>Solirubrobacterales</taxon>
        <taxon>Solirubrobacteraceae</taxon>
        <taxon>environmental samples</taxon>
    </lineage>
</organism>
<feature type="region of interest" description="Disordered" evidence="1">
    <location>
        <begin position="1"/>
        <end position="90"/>
    </location>
</feature>
<reference evidence="2" key="1">
    <citation type="submission" date="2020-02" db="EMBL/GenBank/DDBJ databases">
        <authorList>
            <person name="Meier V. D."/>
        </authorList>
    </citation>
    <scope>NUCLEOTIDE SEQUENCE</scope>
    <source>
        <strain evidence="2">AVDCRST_MAG85</strain>
    </source>
</reference>
<dbReference type="EMBL" id="CADCVT010000289">
    <property type="protein sequence ID" value="CAA9516768.1"/>
    <property type="molecule type" value="Genomic_DNA"/>
</dbReference>
<feature type="non-terminal residue" evidence="2">
    <location>
        <position position="1"/>
    </location>
</feature>
<dbReference type="AlphaFoldDB" id="A0A6J4T9L0"/>
<feature type="compositionally biased region" description="Basic residues" evidence="1">
    <location>
        <begin position="1"/>
        <end position="17"/>
    </location>
</feature>
<feature type="compositionally biased region" description="Basic and acidic residues" evidence="1">
    <location>
        <begin position="73"/>
        <end position="83"/>
    </location>
</feature>
<accession>A0A6J4T9L0</accession>
<dbReference type="EC" id="3.4.21.92" evidence="2"/>
<keyword evidence="2" id="KW-0645">Protease</keyword>
<protein>
    <submittedName>
        <fullName evidence="2">ATP-dependent Clp protease proteolytic subunit</fullName>
        <ecNumber evidence="2">3.4.21.92</ecNumber>
    </submittedName>
</protein>
<feature type="non-terminal residue" evidence="2">
    <location>
        <position position="199"/>
    </location>
</feature>
<feature type="compositionally biased region" description="Basic and acidic residues" evidence="1">
    <location>
        <begin position="26"/>
        <end position="38"/>
    </location>
</feature>
<feature type="compositionally biased region" description="Basic and acidic residues" evidence="1">
    <location>
        <begin position="148"/>
        <end position="167"/>
    </location>
</feature>
<evidence type="ECO:0000256" key="1">
    <source>
        <dbReference type="SAM" id="MobiDB-lite"/>
    </source>
</evidence>
<feature type="compositionally biased region" description="Basic and acidic residues" evidence="1">
    <location>
        <begin position="51"/>
        <end position="64"/>
    </location>
</feature>